<dbReference type="PANTHER" id="PTHR43103">
    <property type="entry name" value="NUCLEOSIDE-DIPHOSPHATE-SUGAR EPIMERASE"/>
    <property type="match status" value="1"/>
</dbReference>
<dbReference type="Gene3D" id="3.40.50.720">
    <property type="entry name" value="NAD(P)-binding Rossmann-like Domain"/>
    <property type="match status" value="1"/>
</dbReference>
<gene>
    <name evidence="4" type="ORF">GIS00_09130</name>
</gene>
<evidence type="ECO:0000313" key="5">
    <source>
        <dbReference type="Proteomes" id="UP000460221"/>
    </source>
</evidence>
<reference evidence="4 5" key="1">
    <citation type="submission" date="2019-11" db="EMBL/GenBank/DDBJ databases">
        <authorList>
            <person name="Jiang L.-Q."/>
        </authorList>
    </citation>
    <scope>NUCLEOTIDE SEQUENCE [LARGE SCALE GENOMIC DNA]</scope>
    <source>
        <strain evidence="4 5">YIM 132087</strain>
    </source>
</reference>
<comment type="caution">
    <text evidence="4">The sequence shown here is derived from an EMBL/GenBank/DDBJ whole genome shotgun (WGS) entry which is preliminary data.</text>
</comment>
<proteinExistence type="predicted"/>
<dbReference type="Proteomes" id="UP000460221">
    <property type="component" value="Unassembled WGS sequence"/>
</dbReference>
<evidence type="ECO:0000259" key="3">
    <source>
        <dbReference type="Pfam" id="PF01370"/>
    </source>
</evidence>
<name>A0A7K1FJ61_9ACTN</name>
<keyword evidence="2" id="KW-0119">Carbohydrate metabolism</keyword>
<dbReference type="InterPro" id="IPR036291">
    <property type="entry name" value="NAD(P)-bd_dom_sf"/>
</dbReference>
<feature type="domain" description="NAD-dependent epimerase/dehydratase" evidence="3">
    <location>
        <begin position="80"/>
        <end position="224"/>
    </location>
</feature>
<dbReference type="AlphaFoldDB" id="A0A7K1FJ61"/>
<dbReference type="CDD" id="cd08946">
    <property type="entry name" value="SDR_e"/>
    <property type="match status" value="1"/>
</dbReference>
<dbReference type="RefSeq" id="WP_322097758.1">
    <property type="nucleotide sequence ID" value="NZ_WLYK01000002.1"/>
</dbReference>
<protein>
    <submittedName>
        <fullName evidence="4">NAD-dependent epimerase/dehydratase family protein</fullName>
    </submittedName>
</protein>
<evidence type="ECO:0000256" key="2">
    <source>
        <dbReference type="ARBA" id="ARBA00023277"/>
    </source>
</evidence>
<keyword evidence="1" id="KW-0521">NADP</keyword>
<dbReference type="EMBL" id="WLYK01000002">
    <property type="protein sequence ID" value="MTD14106.1"/>
    <property type="molecule type" value="Genomic_DNA"/>
</dbReference>
<dbReference type="PANTHER" id="PTHR43103:SF3">
    <property type="entry name" value="ADP-L-GLYCERO-D-MANNO-HEPTOSE-6-EPIMERASE"/>
    <property type="match status" value="1"/>
</dbReference>
<organism evidence="4 5">
    <name type="scientific">Nakamurella alba</name>
    <dbReference type="NCBI Taxonomy" id="2665158"/>
    <lineage>
        <taxon>Bacteria</taxon>
        <taxon>Bacillati</taxon>
        <taxon>Actinomycetota</taxon>
        <taxon>Actinomycetes</taxon>
        <taxon>Nakamurellales</taxon>
        <taxon>Nakamurellaceae</taxon>
        <taxon>Nakamurella</taxon>
    </lineage>
</organism>
<dbReference type="InterPro" id="IPR001509">
    <property type="entry name" value="Epimerase_deHydtase"/>
</dbReference>
<dbReference type="SUPFAM" id="SSF51735">
    <property type="entry name" value="NAD(P)-binding Rossmann-fold domains"/>
    <property type="match status" value="1"/>
</dbReference>
<accession>A0A7K1FJ61</accession>
<evidence type="ECO:0000256" key="1">
    <source>
        <dbReference type="ARBA" id="ARBA00022857"/>
    </source>
</evidence>
<evidence type="ECO:0000313" key="4">
    <source>
        <dbReference type="EMBL" id="MTD14106.1"/>
    </source>
</evidence>
<dbReference type="Pfam" id="PF01370">
    <property type="entry name" value="Epimerase"/>
    <property type="match status" value="1"/>
</dbReference>
<sequence>MTTRPTWILGAGGLLGGAVRRAALARRLPVLTSEVPWTEADPTRRVLTGDIDRMLDAGDGGWRIAWCAGGGVTGSTAEALRQEVRVFRTFLDDLAARSVGTRGSVFVASSAGALYAGAAGAPFTERSAVAPLAPYGRAKVEMEQAADDFARRTGHRVVLGRIANLYGPGQDMNKGQGLVSHLCRAHLERRPLSVFVPLDTVRDYLFVDDCARMVLDLLDRCDTVADSTVTSTVGTDTGNPGAVVKILASGQGTTIGALLGECRRLFKRTPKVVLGSSDTARFQARDLRLRSVVWPEIDRRPLTTLPAGIDATIRGLHLATFAGRC</sequence>
<keyword evidence="5" id="KW-1185">Reference proteome</keyword>